<reference evidence="1 2" key="1">
    <citation type="submission" date="2016-07" db="EMBL/GenBank/DDBJ databases">
        <title>Revisiting the taxonomy of the Elizabethkingia Genus using Whole-Genome Sequencing, Optical Mapping, and MALDI-TOF, along with proposal of three novel Elizabethkingia species: Elizabethkingia bruuniana sp. nov., Elizabethkingia ursingii sp. nov., and Elizabethkingia occulta sp. nov.</title>
        <authorList>
            <person name="Nicholson A.C."/>
        </authorList>
    </citation>
    <scope>NUCLEOTIDE SEQUENCE [LARGE SCALE GENOMIC DNA]</scope>
    <source>
        <strain evidence="1 2">F3201</strain>
    </source>
</reference>
<dbReference type="Pfam" id="PF03864">
    <property type="entry name" value="Phage_cap_E"/>
    <property type="match status" value="1"/>
</dbReference>
<sequence>MKINAQNIIPEFRAGDFGYILENNPLGDLQYRNYFPLEYNTSLDFGNIEASTGAKIMANVVALGSRAPRKGREFASLIKGELPKIEIARDQDEFDLFKVDELREKLKIYKNNEAIGEKLASLIYDDPLFCLNGVNARIEWLAKQVSSTGKVKLDKVTNAAGAQNFTIDFKIRMETVGKKWDQPDAKPIDDLQELQNDALGKGFRLLYATTDLATANKITKLQNVKEFVYGVASSGTVALFEPTIEQLNAKLTEKKLPTFRVWDSVVSEEDKSGKVTSMSGWQTGNILFTIDSVFGNTQYTISKEFTTDLKGTISKKIVDNAILIKTWGEEDPMLFSTKGVAYALPVINNTKKSVILTVL</sequence>
<evidence type="ECO:0000313" key="1">
    <source>
        <dbReference type="EMBL" id="AQX00425.1"/>
    </source>
</evidence>
<dbReference type="InterPro" id="IPR005564">
    <property type="entry name" value="Major_capsid_GpE"/>
</dbReference>
<gene>
    <name evidence="1" type="ORF">BBD32_02575</name>
</gene>
<dbReference type="EMBL" id="CP016374">
    <property type="protein sequence ID" value="AQX00425.1"/>
    <property type="molecule type" value="Genomic_DNA"/>
</dbReference>
<proteinExistence type="predicted"/>
<name>A0AAU8VC58_9FLAO</name>
<dbReference type="Proteomes" id="UP000190848">
    <property type="component" value="Chromosome"/>
</dbReference>
<dbReference type="RefSeq" id="WP_078395095.1">
    <property type="nucleotide sequence ID" value="NZ_CP016374.1"/>
</dbReference>
<evidence type="ECO:0008006" key="3">
    <source>
        <dbReference type="Google" id="ProtNLM"/>
    </source>
</evidence>
<organism evidence="1 2">
    <name type="scientific">Elizabethkingia anophelis</name>
    <dbReference type="NCBI Taxonomy" id="1117645"/>
    <lineage>
        <taxon>Bacteria</taxon>
        <taxon>Pseudomonadati</taxon>
        <taxon>Bacteroidota</taxon>
        <taxon>Flavobacteriia</taxon>
        <taxon>Flavobacteriales</taxon>
        <taxon>Weeksellaceae</taxon>
        <taxon>Elizabethkingia</taxon>
    </lineage>
</organism>
<protein>
    <recommendedName>
        <fullName evidence="3">Major capsid protein E</fullName>
    </recommendedName>
</protein>
<evidence type="ECO:0000313" key="2">
    <source>
        <dbReference type="Proteomes" id="UP000190848"/>
    </source>
</evidence>
<dbReference type="AlphaFoldDB" id="A0AAU8VC58"/>
<accession>A0AAU8VC58</accession>